<evidence type="ECO:0000256" key="2">
    <source>
        <dbReference type="ARBA" id="ARBA00022475"/>
    </source>
</evidence>
<dbReference type="GO" id="GO:0006955">
    <property type="term" value="P:immune response"/>
    <property type="evidence" value="ECO:0007669"/>
    <property type="project" value="TreeGrafter"/>
</dbReference>
<evidence type="ECO:0000259" key="12">
    <source>
        <dbReference type="PROSITE" id="PS50262"/>
    </source>
</evidence>
<accession>A0A8C4GLJ9</accession>
<protein>
    <recommendedName>
        <fullName evidence="12">G-protein coupled receptors family 1 profile domain-containing protein</fullName>
    </recommendedName>
</protein>
<reference evidence="13" key="1">
    <citation type="submission" date="2025-08" db="UniProtKB">
        <authorList>
            <consortium name="Ensembl"/>
        </authorList>
    </citation>
    <scope>IDENTIFICATION</scope>
</reference>
<evidence type="ECO:0000256" key="11">
    <source>
        <dbReference type="SAM" id="SignalP"/>
    </source>
</evidence>
<feature type="transmembrane region" description="Helical" evidence="10">
    <location>
        <begin position="142"/>
        <end position="163"/>
    </location>
</feature>
<feature type="transmembrane region" description="Helical" evidence="10">
    <location>
        <begin position="225"/>
        <end position="247"/>
    </location>
</feature>
<sequence>MISWFLCYLFLFERILFLTCSVNNITQYTTFSFSASRLCSMEQLNSTVVTSNISSSPVPPPPPSWDSSSLVTAVVLSLCFLLGVPGNTAVIILKPNRQHLSNLSQALMLNLAMSDLLCLLTLPLWIYTFLYSWTLGLVACKLLTYLMYCSLYGSMLTVTALSVQRYLQVVYLQKCLPQAGKRRLLALLWLVAMILSIPALVVRQLGTDGHWTQCKALYSSPAQEVAVLLTESLVGFVSFSLVAFAYISVHRKVHQAAFFNNPQTTWLVTSIIVTFFALWMPYLIINVLGVAAIAAKSEGLLKFCMNSWNIVGALTFVNSCLNPLLYAFASRNICTVCQKARHKYCC</sequence>
<dbReference type="GeneTree" id="ENSGT00950000182966"/>
<keyword evidence="9" id="KW-0807">Transducer</keyword>
<dbReference type="Ensembl" id="ENSDLAT00005019091.2">
    <property type="protein sequence ID" value="ENSDLAP00005017674.2"/>
    <property type="gene ID" value="ENSDLAG00005008509.2"/>
</dbReference>
<feature type="transmembrane region" description="Helical" evidence="10">
    <location>
        <begin position="184"/>
        <end position="205"/>
    </location>
</feature>
<feature type="signal peptide" evidence="11">
    <location>
        <begin position="1"/>
        <end position="21"/>
    </location>
</feature>
<dbReference type="InterPro" id="IPR050119">
    <property type="entry name" value="CCR1-9-like"/>
</dbReference>
<feature type="chain" id="PRO_5035919739" description="G-protein coupled receptors family 1 profile domain-containing protein" evidence="11">
    <location>
        <begin position="22"/>
        <end position="346"/>
    </location>
</feature>
<evidence type="ECO:0000256" key="3">
    <source>
        <dbReference type="ARBA" id="ARBA00022692"/>
    </source>
</evidence>
<dbReference type="PROSITE" id="PS50262">
    <property type="entry name" value="G_PROTEIN_RECEP_F1_2"/>
    <property type="match status" value="1"/>
</dbReference>
<keyword evidence="14" id="KW-1185">Reference proteome</keyword>
<feature type="transmembrane region" description="Helical" evidence="10">
    <location>
        <begin position="307"/>
        <end position="329"/>
    </location>
</feature>
<keyword evidence="3 10" id="KW-0812">Transmembrane</keyword>
<dbReference type="GO" id="GO:0019722">
    <property type="term" value="P:calcium-mediated signaling"/>
    <property type="evidence" value="ECO:0007669"/>
    <property type="project" value="TreeGrafter"/>
</dbReference>
<reference evidence="13" key="2">
    <citation type="submission" date="2025-09" db="UniProtKB">
        <authorList>
            <consortium name="Ensembl"/>
        </authorList>
    </citation>
    <scope>IDENTIFICATION</scope>
</reference>
<feature type="transmembrane region" description="Helical" evidence="10">
    <location>
        <begin position="105"/>
        <end position="130"/>
    </location>
</feature>
<evidence type="ECO:0000256" key="8">
    <source>
        <dbReference type="ARBA" id="ARBA00023180"/>
    </source>
</evidence>
<keyword evidence="2" id="KW-1003">Cell membrane</keyword>
<keyword evidence="7" id="KW-0675">Receptor</keyword>
<dbReference type="InterPro" id="IPR000276">
    <property type="entry name" value="GPCR_Rhodpsn"/>
</dbReference>
<dbReference type="GO" id="GO:0019957">
    <property type="term" value="F:C-C chemokine binding"/>
    <property type="evidence" value="ECO:0007669"/>
    <property type="project" value="TreeGrafter"/>
</dbReference>
<comment type="subcellular location">
    <subcellularLocation>
        <location evidence="1">Cell membrane</location>
        <topology evidence="1">Multi-pass membrane protein</topology>
    </subcellularLocation>
</comment>
<keyword evidence="5" id="KW-0297">G-protein coupled receptor</keyword>
<dbReference type="GO" id="GO:0060326">
    <property type="term" value="P:cell chemotaxis"/>
    <property type="evidence" value="ECO:0007669"/>
    <property type="project" value="TreeGrafter"/>
</dbReference>
<dbReference type="AlphaFoldDB" id="A0A8C4GLJ9"/>
<keyword evidence="8" id="KW-0325">Glycoprotein</keyword>
<dbReference type="Proteomes" id="UP000694389">
    <property type="component" value="Unassembled WGS sequence"/>
</dbReference>
<dbReference type="PANTHER" id="PTHR10489">
    <property type="entry name" value="CELL ADHESION MOLECULE"/>
    <property type="match status" value="1"/>
</dbReference>
<dbReference type="PRINTS" id="PR00237">
    <property type="entry name" value="GPCRRHODOPSN"/>
</dbReference>
<evidence type="ECO:0000313" key="13">
    <source>
        <dbReference type="Ensembl" id="ENSDLAP00005017674.2"/>
    </source>
</evidence>
<dbReference type="SUPFAM" id="SSF81321">
    <property type="entry name" value="Family A G protein-coupled receptor-like"/>
    <property type="match status" value="1"/>
</dbReference>
<dbReference type="FunFam" id="1.20.1070.10:FF:000109">
    <property type="entry name" value="Leukotriene B4 receptor"/>
    <property type="match status" value="1"/>
</dbReference>
<organism evidence="13 14">
    <name type="scientific">Dicentrarchus labrax</name>
    <name type="common">European seabass</name>
    <name type="synonym">Morone labrax</name>
    <dbReference type="NCBI Taxonomy" id="13489"/>
    <lineage>
        <taxon>Eukaryota</taxon>
        <taxon>Metazoa</taxon>
        <taxon>Chordata</taxon>
        <taxon>Craniata</taxon>
        <taxon>Vertebrata</taxon>
        <taxon>Euteleostomi</taxon>
        <taxon>Actinopterygii</taxon>
        <taxon>Neopterygii</taxon>
        <taxon>Teleostei</taxon>
        <taxon>Neoteleostei</taxon>
        <taxon>Acanthomorphata</taxon>
        <taxon>Eupercaria</taxon>
        <taxon>Moronidae</taxon>
        <taxon>Dicentrarchus</taxon>
    </lineage>
</organism>
<evidence type="ECO:0000256" key="10">
    <source>
        <dbReference type="SAM" id="Phobius"/>
    </source>
</evidence>
<keyword evidence="4 10" id="KW-1133">Transmembrane helix</keyword>
<keyword evidence="6 10" id="KW-0472">Membrane</keyword>
<dbReference type="InterPro" id="IPR017452">
    <property type="entry name" value="GPCR_Rhodpsn_7TM"/>
</dbReference>
<feature type="transmembrane region" description="Helical" evidence="10">
    <location>
        <begin position="70"/>
        <end position="93"/>
    </location>
</feature>
<evidence type="ECO:0000256" key="4">
    <source>
        <dbReference type="ARBA" id="ARBA00022989"/>
    </source>
</evidence>
<evidence type="ECO:0000256" key="7">
    <source>
        <dbReference type="ARBA" id="ARBA00023170"/>
    </source>
</evidence>
<dbReference type="PANTHER" id="PTHR10489:SF946">
    <property type="entry name" value="LEUKOTRIENE B4 RECEPTOR 1-LIKE"/>
    <property type="match status" value="1"/>
</dbReference>
<dbReference type="GO" id="GO:0009897">
    <property type="term" value="C:external side of plasma membrane"/>
    <property type="evidence" value="ECO:0007669"/>
    <property type="project" value="TreeGrafter"/>
</dbReference>
<dbReference type="GO" id="GO:0004974">
    <property type="term" value="F:leukotriene receptor activity"/>
    <property type="evidence" value="ECO:0007669"/>
    <property type="project" value="UniProtKB-ARBA"/>
</dbReference>
<dbReference type="GO" id="GO:0016493">
    <property type="term" value="F:C-C chemokine receptor activity"/>
    <property type="evidence" value="ECO:0007669"/>
    <property type="project" value="TreeGrafter"/>
</dbReference>
<keyword evidence="11" id="KW-0732">Signal</keyword>
<evidence type="ECO:0000313" key="14">
    <source>
        <dbReference type="Proteomes" id="UP000694389"/>
    </source>
</evidence>
<feature type="domain" description="G-protein coupled receptors family 1 profile" evidence="12">
    <location>
        <begin position="86"/>
        <end position="326"/>
    </location>
</feature>
<proteinExistence type="predicted"/>
<evidence type="ECO:0000256" key="5">
    <source>
        <dbReference type="ARBA" id="ARBA00023040"/>
    </source>
</evidence>
<dbReference type="Pfam" id="PF00001">
    <property type="entry name" value="7tm_1"/>
    <property type="match status" value="1"/>
</dbReference>
<dbReference type="Gene3D" id="1.20.1070.10">
    <property type="entry name" value="Rhodopsin 7-helix transmembrane proteins"/>
    <property type="match status" value="1"/>
</dbReference>
<evidence type="ECO:0000256" key="9">
    <source>
        <dbReference type="ARBA" id="ARBA00023224"/>
    </source>
</evidence>
<dbReference type="GO" id="GO:0007204">
    <property type="term" value="P:positive regulation of cytosolic calcium ion concentration"/>
    <property type="evidence" value="ECO:0007669"/>
    <property type="project" value="TreeGrafter"/>
</dbReference>
<evidence type="ECO:0000256" key="6">
    <source>
        <dbReference type="ARBA" id="ARBA00023136"/>
    </source>
</evidence>
<feature type="transmembrane region" description="Helical" evidence="10">
    <location>
        <begin position="267"/>
        <end position="295"/>
    </location>
</feature>
<evidence type="ECO:0000256" key="1">
    <source>
        <dbReference type="ARBA" id="ARBA00004651"/>
    </source>
</evidence>
<name>A0A8C4GLJ9_DICLA</name>